<dbReference type="Gene3D" id="3.40.50.720">
    <property type="entry name" value="NAD(P)-binding Rossmann-like Domain"/>
    <property type="match status" value="1"/>
</dbReference>
<dbReference type="Proteomes" id="UP001596383">
    <property type="component" value="Unassembled WGS sequence"/>
</dbReference>
<feature type="domain" description="RmlD-like substrate binding" evidence="1">
    <location>
        <begin position="1"/>
        <end position="291"/>
    </location>
</feature>
<reference evidence="2 3" key="1">
    <citation type="journal article" date="2019" name="Int. J. Syst. Evol. Microbiol.">
        <title>The Global Catalogue of Microorganisms (GCM) 10K type strain sequencing project: providing services to taxonomists for standard genome sequencing and annotation.</title>
        <authorList>
            <consortium name="The Broad Institute Genomics Platform"/>
            <consortium name="The Broad Institute Genome Sequencing Center for Infectious Disease"/>
            <person name="Wu L."/>
            <person name="Ma J."/>
        </authorList>
    </citation>
    <scope>NUCLEOTIDE SEQUENCE [LARGE SCALE GENOMIC DNA]</scope>
    <source>
        <strain evidence="2 3">LMG 29247</strain>
    </source>
</reference>
<gene>
    <name evidence="2" type="primary">rfbD</name>
    <name evidence="2" type="ORF">ACFQE6_10390</name>
</gene>
<organism evidence="2 3">
    <name type="scientific">Natrinema soli</name>
    <dbReference type="NCBI Taxonomy" id="1930624"/>
    <lineage>
        <taxon>Archaea</taxon>
        <taxon>Methanobacteriati</taxon>
        <taxon>Methanobacteriota</taxon>
        <taxon>Stenosarchaea group</taxon>
        <taxon>Halobacteria</taxon>
        <taxon>Halobacteriales</taxon>
        <taxon>Natrialbaceae</taxon>
        <taxon>Natrinema</taxon>
    </lineage>
</organism>
<proteinExistence type="predicted"/>
<dbReference type="EC" id="1.1.1.133" evidence="2"/>
<dbReference type="Pfam" id="PF04321">
    <property type="entry name" value="RmlD_sub_bind"/>
    <property type="match status" value="1"/>
</dbReference>
<evidence type="ECO:0000313" key="2">
    <source>
        <dbReference type="EMBL" id="MFC6765378.1"/>
    </source>
</evidence>
<dbReference type="GO" id="GO:0008831">
    <property type="term" value="F:dTDP-4-dehydrorhamnose reductase activity"/>
    <property type="evidence" value="ECO:0007669"/>
    <property type="project" value="UniProtKB-EC"/>
</dbReference>
<evidence type="ECO:0000259" key="1">
    <source>
        <dbReference type="Pfam" id="PF04321"/>
    </source>
</evidence>
<name>A0ABD5SPH7_9EURY</name>
<dbReference type="PANTHER" id="PTHR10491">
    <property type="entry name" value="DTDP-4-DEHYDRORHAMNOSE REDUCTASE"/>
    <property type="match status" value="1"/>
</dbReference>
<keyword evidence="2" id="KW-0560">Oxidoreductase</keyword>
<dbReference type="InterPro" id="IPR029903">
    <property type="entry name" value="RmlD-like-bd"/>
</dbReference>
<dbReference type="CDD" id="cd05254">
    <property type="entry name" value="dTDP_HR_like_SDR_e"/>
    <property type="match status" value="1"/>
</dbReference>
<keyword evidence="3" id="KW-1185">Reference proteome</keyword>
<comment type="caution">
    <text evidence="2">The sequence shown here is derived from an EMBL/GenBank/DDBJ whole genome shotgun (WGS) entry which is preliminary data.</text>
</comment>
<dbReference type="InterPro" id="IPR005913">
    <property type="entry name" value="dTDP_dehydrorham_reduct"/>
</dbReference>
<protein>
    <submittedName>
        <fullName evidence="2">dTDP-4-dehydrorhamnose reductase</fullName>
        <ecNumber evidence="2">1.1.1.133</ecNumber>
    </submittedName>
</protein>
<dbReference type="EMBL" id="JBHSWV010000146">
    <property type="protein sequence ID" value="MFC6765378.1"/>
    <property type="molecule type" value="Genomic_DNA"/>
</dbReference>
<dbReference type="NCBIfam" id="TIGR01214">
    <property type="entry name" value="rmlD"/>
    <property type="match status" value="1"/>
</dbReference>
<dbReference type="PANTHER" id="PTHR10491:SF4">
    <property type="entry name" value="METHIONINE ADENOSYLTRANSFERASE 2 SUBUNIT BETA"/>
    <property type="match status" value="1"/>
</dbReference>
<dbReference type="SUPFAM" id="SSF51735">
    <property type="entry name" value="NAD(P)-binding Rossmann-fold domains"/>
    <property type="match status" value="1"/>
</dbReference>
<dbReference type="InterPro" id="IPR036291">
    <property type="entry name" value="NAD(P)-bd_dom_sf"/>
</dbReference>
<evidence type="ECO:0000313" key="3">
    <source>
        <dbReference type="Proteomes" id="UP001596383"/>
    </source>
</evidence>
<dbReference type="AlphaFoldDB" id="A0ABD5SPH7"/>
<accession>A0ABD5SPH7</accession>
<dbReference type="RefSeq" id="WP_273738403.1">
    <property type="nucleotide sequence ID" value="NZ_JAQIVI010000146.1"/>
</dbReference>
<sequence>MDVLVLGSGGLLGSALVSRCLERSIDVVGTYHSNAPDFDISLEHHDVRETDAFRTILDDYQPEVVVNCAAMTDVDGCESDREAAFDVNGTAPGDLASCCAARDVPFVHVSTDYVFDGDTSEPYDETASTDPIQVYGESKLAGEEAVRAIAGESLVVRLSFVYGVRGDTDDLVGFPSWVRDTLRSDDEVPLFVDQHLTPTRASQAAETILELLETSAEGTYHVASRSCVTPYEFGHEIARIQGADETLINESEQADISRPAARPAYTCLDVTAVEHELGRQQPPLEDELRAIEAQF</sequence>